<dbReference type="InterPro" id="IPR008978">
    <property type="entry name" value="HSP20-like_chaperone"/>
</dbReference>
<evidence type="ECO:0000313" key="8">
    <source>
        <dbReference type="EnsemblPlants" id="Kaladp0045s0469.1.v1.1.CDS.1"/>
    </source>
</evidence>
<protein>
    <submittedName>
        <fullName evidence="8">Uncharacterized protein</fullName>
    </submittedName>
</protein>
<evidence type="ECO:0000256" key="1">
    <source>
        <dbReference type="ARBA" id="ARBA00023016"/>
    </source>
</evidence>
<dbReference type="Proteomes" id="UP000594263">
    <property type="component" value="Unplaced"/>
</dbReference>
<evidence type="ECO:0000259" key="6">
    <source>
        <dbReference type="PROSITE" id="PS01031"/>
    </source>
</evidence>
<evidence type="ECO:0000256" key="5">
    <source>
        <dbReference type="SAM" id="SignalP"/>
    </source>
</evidence>
<evidence type="ECO:0000256" key="3">
    <source>
        <dbReference type="RuleBase" id="RU003616"/>
    </source>
</evidence>
<keyword evidence="9" id="KW-1185">Reference proteome</keyword>
<dbReference type="Gene3D" id="2.60.40.790">
    <property type="match status" value="1"/>
</dbReference>
<dbReference type="EnsemblPlants" id="Kaladp0045s0469.1.v1.1">
    <property type="protein sequence ID" value="Kaladp0045s0469.1.v1.1.CDS.1"/>
    <property type="gene ID" value="Kaladp0045s0469.v1.1"/>
</dbReference>
<dbReference type="CDD" id="cd06472">
    <property type="entry name" value="ACD_ScHsp26_like"/>
    <property type="match status" value="1"/>
</dbReference>
<feature type="domain" description="SHSP" evidence="6">
    <location>
        <begin position="64"/>
        <end position="182"/>
    </location>
</feature>
<dbReference type="InterPro" id="IPR031107">
    <property type="entry name" value="Small_HSP"/>
</dbReference>
<dbReference type="Gramene" id="Kaladp0045s0469.1.v1.1">
    <property type="protein sequence ID" value="Kaladp0045s0469.1.v1.1.CDS.1"/>
    <property type="gene ID" value="Kaladp0045s0469.v1.1"/>
</dbReference>
<dbReference type="PANTHER" id="PTHR11527">
    <property type="entry name" value="HEAT-SHOCK PROTEIN 20 FAMILY MEMBER"/>
    <property type="match status" value="1"/>
</dbReference>
<evidence type="ECO:0000256" key="4">
    <source>
        <dbReference type="SAM" id="MobiDB-lite"/>
    </source>
</evidence>
<feature type="region of interest" description="Disordered" evidence="4">
    <location>
        <begin position="175"/>
        <end position="204"/>
    </location>
</feature>
<dbReference type="InterPro" id="IPR007052">
    <property type="entry name" value="CS_dom"/>
</dbReference>
<feature type="signal peptide" evidence="5">
    <location>
        <begin position="1"/>
        <end position="25"/>
    </location>
</feature>
<dbReference type="Pfam" id="PF00011">
    <property type="entry name" value="HSP20"/>
    <property type="match status" value="1"/>
</dbReference>
<dbReference type="GO" id="GO:0009408">
    <property type="term" value="P:response to heat"/>
    <property type="evidence" value="ECO:0007669"/>
    <property type="project" value="EnsemblPlants"/>
</dbReference>
<evidence type="ECO:0000256" key="2">
    <source>
        <dbReference type="PROSITE-ProRule" id="PRU00285"/>
    </source>
</evidence>
<dbReference type="InterPro" id="IPR002068">
    <property type="entry name" value="A-crystallin/Hsp20_dom"/>
</dbReference>
<feature type="chain" id="PRO_5029895292" evidence="5">
    <location>
        <begin position="26"/>
        <end position="204"/>
    </location>
</feature>
<feature type="compositionally biased region" description="Basic and acidic residues" evidence="4">
    <location>
        <begin position="186"/>
        <end position="204"/>
    </location>
</feature>
<evidence type="ECO:0000313" key="9">
    <source>
        <dbReference type="Proteomes" id="UP000594263"/>
    </source>
</evidence>
<proteinExistence type="inferred from homology"/>
<evidence type="ECO:0000259" key="7">
    <source>
        <dbReference type="PROSITE" id="PS51203"/>
    </source>
</evidence>
<keyword evidence="5" id="KW-0732">Signal</keyword>
<name>A0A7N0TVF5_KALFE</name>
<reference evidence="8" key="1">
    <citation type="submission" date="2021-01" db="UniProtKB">
        <authorList>
            <consortium name="EnsemblPlants"/>
        </authorList>
    </citation>
    <scope>IDENTIFICATION</scope>
</reference>
<sequence length="204" mass="23093">MRPFPIQFLPFTFSLLLLAIASANASRLLPVTTNDLLSSERLFYLDPFRVLDHLPLPFSLGKDDQIAVSGAKVDWKETPEGHLIMLDVPGMKKDELRIEVDQGSRILKVSGERRRDEEKKGDQWHRVERSYGRFLRQFRLPDNVDLESVKAKLDDGVLKVSVAKVPPEKIKSPVKVVSIEEEGDDDGGRIKEESDAEGESKQEL</sequence>
<dbReference type="SUPFAM" id="SSF49764">
    <property type="entry name" value="HSP20-like chaperones"/>
    <property type="match status" value="1"/>
</dbReference>
<dbReference type="PROSITE" id="PS01031">
    <property type="entry name" value="SHSP"/>
    <property type="match status" value="1"/>
</dbReference>
<organism evidence="8 9">
    <name type="scientific">Kalanchoe fedtschenkoi</name>
    <name type="common">Lavender scallops</name>
    <name type="synonym">South American air plant</name>
    <dbReference type="NCBI Taxonomy" id="63787"/>
    <lineage>
        <taxon>Eukaryota</taxon>
        <taxon>Viridiplantae</taxon>
        <taxon>Streptophyta</taxon>
        <taxon>Embryophyta</taxon>
        <taxon>Tracheophyta</taxon>
        <taxon>Spermatophyta</taxon>
        <taxon>Magnoliopsida</taxon>
        <taxon>eudicotyledons</taxon>
        <taxon>Gunneridae</taxon>
        <taxon>Pentapetalae</taxon>
        <taxon>Saxifragales</taxon>
        <taxon>Crassulaceae</taxon>
        <taxon>Kalanchoe</taxon>
    </lineage>
</organism>
<dbReference type="AlphaFoldDB" id="A0A7N0TVF5"/>
<accession>A0A7N0TVF5</accession>
<keyword evidence="1" id="KW-0346">Stress response</keyword>
<dbReference type="OMA" id="EMASIMS"/>
<feature type="domain" description="CS" evidence="7">
    <location>
        <begin position="68"/>
        <end position="174"/>
    </location>
</feature>
<comment type="similarity">
    <text evidence="2 3">Belongs to the small heat shock protein (HSP20) family.</text>
</comment>
<dbReference type="PROSITE" id="PS51203">
    <property type="entry name" value="CS"/>
    <property type="match status" value="1"/>
</dbReference>